<sequence length="402" mass="42280">MAFFKQKNILLAPVLVIVVALIFGLATLGSTVNPVPRQLPVLLAQMDEGSTLPGQGDVNYGKTIADNLTAASTGEQSASSPFEWEIVSDSEEGLDRLDRQEAYALVVIPQSLSADVAGLMKGSSDAADIQIYVNQGKNMSAAGAVSQAMTQVFQGINAKFSEQLTGALAAQGMQVNPAQIAGLANPVQAKIQLVHPVGTHSANGNAPGSLVQIGWMAALVASMLVFFAKRNVRTEGRKQQASLISMQVVAGAVLSIIAGFGILGSADYVFNMHVPSFLDSALFLSLAVFSFFLMMSALLSWLGFAGIPIFMLLFFFTGPVLTLAPEMLPQATRDLLYSWVPLRFAVEGLRDLFYFGQGLNIGEPLAVIASIAGGSLVVLLGSAFKPANAAKALPANTEAVRG</sequence>
<keyword evidence="2 5" id="KW-0812">Transmembrane</keyword>
<evidence type="ECO:0000313" key="8">
    <source>
        <dbReference type="Proteomes" id="UP000323257"/>
    </source>
</evidence>
<keyword evidence="3 5" id="KW-1133">Transmembrane helix</keyword>
<evidence type="ECO:0000256" key="5">
    <source>
        <dbReference type="SAM" id="Phobius"/>
    </source>
</evidence>
<keyword evidence="8" id="KW-1185">Reference proteome</keyword>
<dbReference type="Gene3D" id="3.40.1710.10">
    <property type="entry name" value="abc type-2 transporter like domain"/>
    <property type="match status" value="1"/>
</dbReference>
<dbReference type="PANTHER" id="PTHR43077">
    <property type="entry name" value="TRANSPORT PERMEASE YVFS-RELATED"/>
    <property type="match status" value="1"/>
</dbReference>
<dbReference type="RefSeq" id="WP_148928999.1">
    <property type="nucleotide sequence ID" value="NZ_VNHS01000003.1"/>
</dbReference>
<dbReference type="AlphaFoldDB" id="A0A5S5CE21"/>
<evidence type="ECO:0000256" key="1">
    <source>
        <dbReference type="ARBA" id="ARBA00004141"/>
    </source>
</evidence>
<comment type="caution">
    <text evidence="7">The sequence shown here is derived from an EMBL/GenBank/DDBJ whole genome shotgun (WGS) entry which is preliminary data.</text>
</comment>
<feature type="domain" description="DUF3533" evidence="6">
    <location>
        <begin position="38"/>
        <end position="368"/>
    </location>
</feature>
<evidence type="ECO:0000256" key="3">
    <source>
        <dbReference type="ARBA" id="ARBA00022989"/>
    </source>
</evidence>
<organism evidence="7 8">
    <name type="scientific">Paenibacillus methanolicus</name>
    <dbReference type="NCBI Taxonomy" id="582686"/>
    <lineage>
        <taxon>Bacteria</taxon>
        <taxon>Bacillati</taxon>
        <taxon>Bacillota</taxon>
        <taxon>Bacilli</taxon>
        <taxon>Bacillales</taxon>
        <taxon>Paenibacillaceae</taxon>
        <taxon>Paenibacillus</taxon>
    </lineage>
</organism>
<keyword evidence="4 5" id="KW-0472">Membrane</keyword>
<evidence type="ECO:0000259" key="6">
    <source>
        <dbReference type="Pfam" id="PF12051"/>
    </source>
</evidence>
<feature type="transmembrane region" description="Helical" evidence="5">
    <location>
        <begin position="282"/>
        <end position="302"/>
    </location>
</feature>
<dbReference type="PANTHER" id="PTHR43077:SF5">
    <property type="entry name" value="PHAGE INFECTION PROTEIN"/>
    <property type="match status" value="1"/>
</dbReference>
<accession>A0A5S5CE21</accession>
<evidence type="ECO:0000256" key="4">
    <source>
        <dbReference type="ARBA" id="ARBA00023136"/>
    </source>
</evidence>
<reference evidence="7 8" key="1">
    <citation type="submission" date="2019-07" db="EMBL/GenBank/DDBJ databases">
        <title>Genomic Encyclopedia of Type Strains, Phase III (KMG-III): the genomes of soil and plant-associated and newly described type strains.</title>
        <authorList>
            <person name="Whitman W."/>
        </authorList>
    </citation>
    <scope>NUCLEOTIDE SEQUENCE [LARGE SCALE GENOMIC DNA]</scope>
    <source>
        <strain evidence="7 8">BL24</strain>
    </source>
</reference>
<proteinExistence type="predicted"/>
<dbReference type="OrthoDB" id="2406134at2"/>
<dbReference type="GO" id="GO:0016020">
    <property type="term" value="C:membrane"/>
    <property type="evidence" value="ECO:0007669"/>
    <property type="project" value="UniProtKB-SubCell"/>
</dbReference>
<dbReference type="Proteomes" id="UP000323257">
    <property type="component" value="Unassembled WGS sequence"/>
</dbReference>
<evidence type="ECO:0000313" key="7">
    <source>
        <dbReference type="EMBL" id="TYP76600.1"/>
    </source>
</evidence>
<dbReference type="InterPro" id="IPR051328">
    <property type="entry name" value="T7SS_ABC-Transporter"/>
</dbReference>
<feature type="transmembrane region" description="Helical" evidence="5">
    <location>
        <begin position="309"/>
        <end position="328"/>
    </location>
</feature>
<dbReference type="Pfam" id="PF12051">
    <property type="entry name" value="DUF3533"/>
    <property type="match status" value="1"/>
</dbReference>
<name>A0A5S5CE21_9BACL</name>
<gene>
    <name evidence="7" type="ORF">BCM02_103262</name>
</gene>
<feature type="transmembrane region" description="Helical" evidence="5">
    <location>
        <begin position="248"/>
        <end position="270"/>
    </location>
</feature>
<feature type="transmembrane region" description="Helical" evidence="5">
    <location>
        <begin position="210"/>
        <end position="228"/>
    </location>
</feature>
<comment type="subcellular location">
    <subcellularLocation>
        <location evidence="1">Membrane</location>
        <topology evidence="1">Multi-pass membrane protein</topology>
    </subcellularLocation>
</comment>
<protein>
    <submittedName>
        <fullName evidence="7">YhgE/Pip-like protein</fullName>
    </submittedName>
</protein>
<dbReference type="EMBL" id="VNHS01000003">
    <property type="protein sequence ID" value="TYP76600.1"/>
    <property type="molecule type" value="Genomic_DNA"/>
</dbReference>
<dbReference type="InterPro" id="IPR022703">
    <property type="entry name" value="DUF3533"/>
</dbReference>
<evidence type="ECO:0000256" key="2">
    <source>
        <dbReference type="ARBA" id="ARBA00022692"/>
    </source>
</evidence>
<feature type="transmembrane region" description="Helical" evidence="5">
    <location>
        <begin position="365"/>
        <end position="384"/>
    </location>
</feature>